<accession>A0A8X6NHN7</accession>
<sequence length="80" mass="8885">MIGNSGTERKWWNRSNCWYGIVGEPEAVTCMVGQYNIVIVRKLSVAVANPPDKAQRNAEKMKLSGEGWDNPSAKSNLQCT</sequence>
<dbReference type="AlphaFoldDB" id="A0A8X6NHN7"/>
<feature type="region of interest" description="Disordered" evidence="1">
    <location>
        <begin position="51"/>
        <end position="80"/>
    </location>
</feature>
<protein>
    <submittedName>
        <fullName evidence="2">Uncharacterized protein</fullName>
    </submittedName>
</protein>
<keyword evidence="3" id="KW-1185">Reference proteome</keyword>
<dbReference type="EMBL" id="BMAW01058240">
    <property type="protein sequence ID" value="GFT15116.1"/>
    <property type="molecule type" value="Genomic_DNA"/>
</dbReference>
<comment type="caution">
    <text evidence="2">The sequence shown here is derived from an EMBL/GenBank/DDBJ whole genome shotgun (WGS) entry which is preliminary data.</text>
</comment>
<evidence type="ECO:0000313" key="3">
    <source>
        <dbReference type="Proteomes" id="UP000887013"/>
    </source>
</evidence>
<proteinExistence type="predicted"/>
<organism evidence="2 3">
    <name type="scientific">Nephila pilipes</name>
    <name type="common">Giant wood spider</name>
    <name type="synonym">Nephila maculata</name>
    <dbReference type="NCBI Taxonomy" id="299642"/>
    <lineage>
        <taxon>Eukaryota</taxon>
        <taxon>Metazoa</taxon>
        <taxon>Ecdysozoa</taxon>
        <taxon>Arthropoda</taxon>
        <taxon>Chelicerata</taxon>
        <taxon>Arachnida</taxon>
        <taxon>Araneae</taxon>
        <taxon>Araneomorphae</taxon>
        <taxon>Entelegynae</taxon>
        <taxon>Araneoidea</taxon>
        <taxon>Nephilidae</taxon>
        <taxon>Nephila</taxon>
    </lineage>
</organism>
<evidence type="ECO:0000256" key="1">
    <source>
        <dbReference type="SAM" id="MobiDB-lite"/>
    </source>
</evidence>
<evidence type="ECO:0000313" key="2">
    <source>
        <dbReference type="EMBL" id="GFT15116.1"/>
    </source>
</evidence>
<gene>
    <name evidence="2" type="ORF">NPIL_244061</name>
</gene>
<reference evidence="2" key="1">
    <citation type="submission" date="2020-08" db="EMBL/GenBank/DDBJ databases">
        <title>Multicomponent nature underlies the extraordinary mechanical properties of spider dragline silk.</title>
        <authorList>
            <person name="Kono N."/>
            <person name="Nakamura H."/>
            <person name="Mori M."/>
            <person name="Yoshida Y."/>
            <person name="Ohtoshi R."/>
            <person name="Malay A.D."/>
            <person name="Moran D.A.P."/>
            <person name="Tomita M."/>
            <person name="Numata K."/>
            <person name="Arakawa K."/>
        </authorList>
    </citation>
    <scope>NUCLEOTIDE SEQUENCE</scope>
</reference>
<dbReference type="Proteomes" id="UP000887013">
    <property type="component" value="Unassembled WGS sequence"/>
</dbReference>
<name>A0A8X6NHN7_NEPPI</name>
<feature type="compositionally biased region" description="Basic and acidic residues" evidence="1">
    <location>
        <begin position="53"/>
        <end position="63"/>
    </location>
</feature>